<dbReference type="Pfam" id="PF16220">
    <property type="entry name" value="DUF4880"/>
    <property type="match status" value="1"/>
</dbReference>
<keyword evidence="1" id="KW-1133">Transmembrane helix</keyword>
<protein>
    <recommendedName>
        <fullName evidence="2">FecR N-terminal domain-containing protein</fullName>
    </recommendedName>
</protein>
<gene>
    <name evidence="3" type="ORF">MNKW57_10850</name>
</gene>
<feature type="transmembrane region" description="Helical" evidence="1">
    <location>
        <begin position="97"/>
        <end position="116"/>
    </location>
</feature>
<evidence type="ECO:0000259" key="2">
    <source>
        <dbReference type="Pfam" id="PF16220"/>
    </source>
</evidence>
<dbReference type="EMBL" id="BSYJ01000002">
    <property type="protein sequence ID" value="GMG86764.1"/>
    <property type="molecule type" value="Genomic_DNA"/>
</dbReference>
<evidence type="ECO:0000313" key="4">
    <source>
        <dbReference type="Proteomes" id="UP001224392"/>
    </source>
</evidence>
<keyword evidence="4" id="KW-1185">Reference proteome</keyword>
<dbReference type="RefSeq" id="WP_285763341.1">
    <property type="nucleotide sequence ID" value="NZ_BSYJ01000002.1"/>
</dbReference>
<evidence type="ECO:0000313" key="3">
    <source>
        <dbReference type="EMBL" id="GMG86764.1"/>
    </source>
</evidence>
<dbReference type="InterPro" id="IPR032623">
    <property type="entry name" value="FecR_N"/>
</dbReference>
<keyword evidence="1" id="KW-0812">Transmembrane</keyword>
<accession>A0ABQ6LXG2</accession>
<name>A0ABQ6LXG2_9GAMM</name>
<dbReference type="Proteomes" id="UP001224392">
    <property type="component" value="Unassembled WGS sequence"/>
</dbReference>
<comment type="caution">
    <text evidence="3">The sequence shown here is derived from an EMBL/GenBank/DDBJ whole genome shotgun (WGS) entry which is preliminary data.</text>
</comment>
<evidence type="ECO:0000256" key="1">
    <source>
        <dbReference type="SAM" id="Phobius"/>
    </source>
</evidence>
<organism evidence="3 4">
    <name type="scientific">Biformimicrobium ophioploci</name>
    <dbReference type="NCBI Taxonomy" id="3036711"/>
    <lineage>
        <taxon>Bacteria</taxon>
        <taxon>Pseudomonadati</taxon>
        <taxon>Pseudomonadota</taxon>
        <taxon>Gammaproteobacteria</taxon>
        <taxon>Cellvibrionales</taxon>
        <taxon>Microbulbiferaceae</taxon>
        <taxon>Biformimicrobium</taxon>
    </lineage>
</organism>
<sequence>MSLDEWICYGIPEETQAEASGWIARLDGDDVSAEMRSRFSLWLDADPTNRWAYEELSLVWARVATLSDRRAQIHESKVLIFPTPDTAPVQKVSKHSWWQSAAAILLIVAGFSFAWLSPVPVIESGSTENTQADHFLFGFE</sequence>
<feature type="domain" description="FecR N-terminal" evidence="2">
    <location>
        <begin position="18"/>
        <end position="56"/>
    </location>
</feature>
<proteinExistence type="predicted"/>
<reference evidence="3 4" key="1">
    <citation type="submission" date="2023-04" db="EMBL/GenBank/DDBJ databases">
        <title>Marinobulbifer ophiurae gen. nov., sp. Nov., isolate from tissue of brittle star Ophioplocus japonicus.</title>
        <authorList>
            <person name="Kawano K."/>
            <person name="Sawayama S."/>
            <person name="Nakagawa S."/>
        </authorList>
    </citation>
    <scope>NUCLEOTIDE SEQUENCE [LARGE SCALE GENOMIC DNA]</scope>
    <source>
        <strain evidence="3 4">NKW57</strain>
    </source>
</reference>
<keyword evidence="1" id="KW-0472">Membrane</keyword>